<accession>A0AAD8PHA1</accession>
<protein>
    <submittedName>
        <fullName evidence="1">Uncharacterized protein</fullName>
    </submittedName>
</protein>
<comment type="caution">
    <text evidence="1">The sequence shown here is derived from an EMBL/GenBank/DDBJ whole genome shotgun (WGS) entry which is preliminary data.</text>
</comment>
<dbReference type="AlphaFoldDB" id="A0AAD8PHA1"/>
<evidence type="ECO:0000313" key="4">
    <source>
        <dbReference type="Proteomes" id="UP001231189"/>
    </source>
</evidence>
<evidence type="ECO:0000313" key="3">
    <source>
        <dbReference type="EMBL" id="KAK1660544.1"/>
    </source>
</evidence>
<sequence length="126" mass="13951">MAPRAAPPAALNFKDCESLADAEILADFDGLVTNKQRSLAIAHADKRTMEAWVAAFPLDVVDERAFVAQKKAERMAKKEGIRVRNRFVEAGEAGPKTIDEKDERWADLVLTDPLESSGSDFNFPNF</sequence>
<gene>
    <name evidence="1" type="ORF">QYE76_016497</name>
    <name evidence="2" type="ORF">QYE76_048700</name>
    <name evidence="3" type="ORF">QYE76_048703</name>
</gene>
<name>A0AAD8PHA1_LOLMU</name>
<evidence type="ECO:0000313" key="1">
    <source>
        <dbReference type="EMBL" id="KAK1553480.1"/>
    </source>
</evidence>
<organism evidence="1 4">
    <name type="scientific">Lolium multiflorum</name>
    <name type="common">Italian ryegrass</name>
    <name type="synonym">Lolium perenne subsp. multiflorum</name>
    <dbReference type="NCBI Taxonomy" id="4521"/>
    <lineage>
        <taxon>Eukaryota</taxon>
        <taxon>Viridiplantae</taxon>
        <taxon>Streptophyta</taxon>
        <taxon>Embryophyta</taxon>
        <taxon>Tracheophyta</taxon>
        <taxon>Spermatophyta</taxon>
        <taxon>Magnoliopsida</taxon>
        <taxon>Liliopsida</taxon>
        <taxon>Poales</taxon>
        <taxon>Poaceae</taxon>
        <taxon>BOP clade</taxon>
        <taxon>Pooideae</taxon>
        <taxon>Poodae</taxon>
        <taxon>Poeae</taxon>
        <taxon>Poeae Chloroplast Group 2 (Poeae type)</taxon>
        <taxon>Loliodinae</taxon>
        <taxon>Loliinae</taxon>
        <taxon>Lolium</taxon>
    </lineage>
</organism>
<dbReference type="EMBL" id="JAUUTY010000003">
    <property type="protein sequence ID" value="KAK1660544.1"/>
    <property type="molecule type" value="Genomic_DNA"/>
</dbReference>
<dbReference type="Proteomes" id="UP001231189">
    <property type="component" value="Unassembled WGS sequence"/>
</dbReference>
<reference evidence="1" key="1">
    <citation type="submission" date="2023-07" db="EMBL/GenBank/DDBJ databases">
        <title>A chromosome-level genome assembly of Lolium multiflorum.</title>
        <authorList>
            <person name="Chen Y."/>
            <person name="Copetti D."/>
            <person name="Kolliker R."/>
            <person name="Studer B."/>
        </authorList>
    </citation>
    <scope>NUCLEOTIDE SEQUENCE</scope>
    <source>
        <strain evidence="1">02402/16</strain>
        <tissue evidence="1">Leaf</tissue>
    </source>
</reference>
<dbReference type="EMBL" id="JAUUTY010000003">
    <property type="protein sequence ID" value="KAK1660541.1"/>
    <property type="molecule type" value="Genomic_DNA"/>
</dbReference>
<evidence type="ECO:0000313" key="2">
    <source>
        <dbReference type="EMBL" id="KAK1660541.1"/>
    </source>
</evidence>
<keyword evidence="4" id="KW-1185">Reference proteome</keyword>
<dbReference type="EMBL" id="JAUUTY010001733">
    <property type="protein sequence ID" value="KAK1553480.1"/>
    <property type="molecule type" value="Genomic_DNA"/>
</dbReference>
<proteinExistence type="predicted"/>